<protein>
    <recommendedName>
        <fullName evidence="5">Lipoprotein</fullName>
    </recommendedName>
</protein>
<keyword evidence="4" id="KW-1185">Reference proteome</keyword>
<reference evidence="3 4" key="1">
    <citation type="journal article" date="2015" name="Genome Announc.">
        <title>Draft Genome Sequence of Norvancomycin-Producing Strain Amycolatopsis orientalis CPCC200066.</title>
        <authorList>
            <person name="Lei X."/>
            <person name="Yuan F."/>
            <person name="Shi Y."/>
            <person name="Li X."/>
            <person name="Wang L."/>
            <person name="Hong B."/>
        </authorList>
    </citation>
    <scope>NUCLEOTIDE SEQUENCE [LARGE SCALE GENOMIC DNA]</scope>
    <source>
        <strain evidence="3 4">B-37</strain>
    </source>
</reference>
<name>A0A193C987_AMYOR</name>
<evidence type="ECO:0000313" key="4">
    <source>
        <dbReference type="Proteomes" id="UP000093695"/>
    </source>
</evidence>
<dbReference type="RefSeq" id="WP_044855272.1">
    <property type="nucleotide sequence ID" value="NZ_CP016174.1"/>
</dbReference>
<feature type="chain" id="PRO_5008256553" description="Lipoprotein" evidence="2">
    <location>
        <begin position="30"/>
        <end position="331"/>
    </location>
</feature>
<evidence type="ECO:0000313" key="3">
    <source>
        <dbReference type="EMBL" id="ANN21176.1"/>
    </source>
</evidence>
<evidence type="ECO:0008006" key="5">
    <source>
        <dbReference type="Google" id="ProtNLM"/>
    </source>
</evidence>
<dbReference type="GO" id="GO:0043448">
    <property type="term" value="P:alkane catabolic process"/>
    <property type="evidence" value="ECO:0007669"/>
    <property type="project" value="TreeGrafter"/>
</dbReference>
<feature type="region of interest" description="Disordered" evidence="1">
    <location>
        <begin position="300"/>
        <end position="331"/>
    </location>
</feature>
<dbReference type="NCBIfam" id="NF040526">
    <property type="entry name" value="SCO0930_lipo"/>
    <property type="match status" value="1"/>
</dbReference>
<dbReference type="InterPro" id="IPR005297">
    <property type="entry name" value="Lipoprotein_repeat"/>
</dbReference>
<feature type="compositionally biased region" description="Low complexity" evidence="1">
    <location>
        <begin position="321"/>
        <end position="331"/>
    </location>
</feature>
<keyword evidence="2" id="KW-0732">Signal</keyword>
<dbReference type="PROSITE" id="PS51257">
    <property type="entry name" value="PROKAR_LIPOPROTEIN"/>
    <property type="match status" value="1"/>
</dbReference>
<proteinExistence type="predicted"/>
<dbReference type="Pfam" id="PF03640">
    <property type="entry name" value="Lipoprotein_15"/>
    <property type="match status" value="4"/>
</dbReference>
<accession>A0A193C987</accession>
<evidence type="ECO:0000256" key="1">
    <source>
        <dbReference type="SAM" id="MobiDB-lite"/>
    </source>
</evidence>
<dbReference type="STRING" id="31958.SD37_40075"/>
<dbReference type="AlphaFoldDB" id="A0A193C987"/>
<dbReference type="InterPro" id="IPR047910">
    <property type="entry name" value="SCO0930-like"/>
</dbReference>
<evidence type="ECO:0000256" key="2">
    <source>
        <dbReference type="SAM" id="SignalP"/>
    </source>
</evidence>
<dbReference type="PANTHER" id="PTHR39335:SF1">
    <property type="entry name" value="BLL4220 PROTEIN"/>
    <property type="match status" value="1"/>
</dbReference>
<dbReference type="PANTHER" id="PTHR39335">
    <property type="entry name" value="BLL4220 PROTEIN"/>
    <property type="match status" value="1"/>
</dbReference>
<feature type="signal peptide" evidence="2">
    <location>
        <begin position="1"/>
        <end position="29"/>
    </location>
</feature>
<gene>
    <name evidence="3" type="ORF">SD37_40075</name>
</gene>
<dbReference type="KEGG" id="aori:SD37_40075"/>
<organism evidence="3 4">
    <name type="scientific">Amycolatopsis orientalis</name>
    <name type="common">Nocardia orientalis</name>
    <dbReference type="NCBI Taxonomy" id="31958"/>
    <lineage>
        <taxon>Bacteria</taxon>
        <taxon>Bacillati</taxon>
        <taxon>Actinomycetota</taxon>
        <taxon>Actinomycetes</taxon>
        <taxon>Pseudonocardiales</taxon>
        <taxon>Pseudonocardiaceae</taxon>
        <taxon>Amycolatopsis</taxon>
    </lineage>
</organism>
<sequence length="331" mass="33650">MLRKRFVVATASAAAGLALLSACSGGTEATSPAVAPAAAVAGAGGNAPAAKGETKVAVAEAGDLGQVLVDKDGFTLYRFDKDSAKPPKSNCDGDCAKAWPPVLADGEVQIEGVDQALVGELTRADGRKQVTVGGWALYRYAKDAKAGEAKGQGVGSTWYAANAKGGKAGQAAKEAPAEQKAEGATKLVASNVDGIGPAIVDQDGFTLYMFTKDKKNKQPTCNGDCAKNWPPVLAEGDVQLEGIDAKLLGKVKRADGTTQVTVGGWAVYRYAKDTKAGEANGHGVGGTWFVIEPAGCKSTAPVKDKAAQSGNATPKKEEGAPAEAGGSEYGY</sequence>
<dbReference type="EMBL" id="CP016174">
    <property type="protein sequence ID" value="ANN21176.1"/>
    <property type="molecule type" value="Genomic_DNA"/>
</dbReference>
<dbReference type="Proteomes" id="UP000093695">
    <property type="component" value="Chromosome"/>
</dbReference>
<dbReference type="eggNOG" id="COG4315">
    <property type="taxonomic scope" value="Bacteria"/>
</dbReference>